<dbReference type="EMBL" id="LGKG01000079">
    <property type="protein sequence ID" value="KPC64665.1"/>
    <property type="molecule type" value="Genomic_DNA"/>
</dbReference>
<keyword evidence="2" id="KW-0328">Glycosyltransferase</keyword>
<feature type="domain" description="Glycosyltransferase subfamily 4-like N-terminal" evidence="4">
    <location>
        <begin position="19"/>
        <end position="153"/>
    </location>
</feature>
<keyword evidence="3" id="KW-0808">Transferase</keyword>
<evidence type="ECO:0000256" key="2">
    <source>
        <dbReference type="ARBA" id="ARBA00022676"/>
    </source>
</evidence>
<dbReference type="PATRIC" id="fig|66876.3.peg.2353"/>
<comment type="caution">
    <text evidence="5">The sequence shown here is derived from an EMBL/GenBank/DDBJ whole genome shotgun (WGS) entry which is preliminary data.</text>
</comment>
<dbReference type="AlphaFoldDB" id="A0A0N1JYV3"/>
<dbReference type="PANTHER" id="PTHR12526:SF600">
    <property type="entry name" value="GLYCOSYL TRANSFERASE GROUP 1"/>
    <property type="match status" value="1"/>
</dbReference>
<gene>
    <name evidence="5" type="ORF">ADL29_10785</name>
</gene>
<dbReference type="Pfam" id="PF13439">
    <property type="entry name" value="Glyco_transf_4"/>
    <property type="match status" value="1"/>
</dbReference>
<proteinExistence type="predicted"/>
<reference evidence="6" key="1">
    <citation type="submission" date="2015-07" db="EMBL/GenBank/DDBJ databases">
        <authorList>
            <person name="Ju K.-S."/>
            <person name="Doroghazi J.R."/>
            <person name="Metcalf W.W."/>
        </authorList>
    </citation>
    <scope>NUCLEOTIDE SEQUENCE [LARGE SCALE GENOMIC DNA]</scope>
    <source>
        <strain evidence="6">NRRL ISP-5002</strain>
    </source>
</reference>
<evidence type="ECO:0000313" key="6">
    <source>
        <dbReference type="Proteomes" id="UP000037982"/>
    </source>
</evidence>
<evidence type="ECO:0000256" key="3">
    <source>
        <dbReference type="ARBA" id="ARBA00022679"/>
    </source>
</evidence>
<dbReference type="GO" id="GO:0016757">
    <property type="term" value="F:glycosyltransferase activity"/>
    <property type="evidence" value="ECO:0007669"/>
    <property type="project" value="UniProtKB-KW"/>
</dbReference>
<evidence type="ECO:0000313" key="5">
    <source>
        <dbReference type="EMBL" id="KPC64665.1"/>
    </source>
</evidence>
<evidence type="ECO:0000256" key="1">
    <source>
        <dbReference type="ARBA" id="ARBA00021292"/>
    </source>
</evidence>
<keyword evidence="6" id="KW-1185">Reference proteome</keyword>
<name>A0A0N1JYV3_9ACTN</name>
<dbReference type="CDD" id="cd03801">
    <property type="entry name" value="GT4_PimA-like"/>
    <property type="match status" value="1"/>
</dbReference>
<protein>
    <recommendedName>
        <fullName evidence="1">D-inositol 3-phosphate glycosyltransferase</fullName>
    </recommendedName>
</protein>
<dbReference type="SUPFAM" id="SSF53756">
    <property type="entry name" value="UDP-Glycosyltransferase/glycogen phosphorylase"/>
    <property type="match status" value="1"/>
</dbReference>
<dbReference type="PANTHER" id="PTHR12526">
    <property type="entry name" value="GLYCOSYLTRANSFERASE"/>
    <property type="match status" value="1"/>
</dbReference>
<organism evidence="5 6">
    <name type="scientific">Streptomyces chattanoogensis</name>
    <dbReference type="NCBI Taxonomy" id="66876"/>
    <lineage>
        <taxon>Bacteria</taxon>
        <taxon>Bacillati</taxon>
        <taxon>Actinomycetota</taxon>
        <taxon>Actinomycetes</taxon>
        <taxon>Kitasatosporales</taxon>
        <taxon>Streptomycetaceae</taxon>
        <taxon>Streptomyces</taxon>
    </lineage>
</organism>
<sequence>MRIAYLHACEIPSVFANGVHVMRMCDAFADAGHDITLYAATGSTPAEDIHAYYGTRNRFPVRTFAAPRIPVLGLWIRAWRVRRAVRRSGPVDLLYGRDLYALLASAGLAPLVYETHLLRPGRDQRLMERLLFRLRGLRRVVTVTQALAQDYRRTVPRLRRPGGPEMVTASDCADLPPATGPTAALPGRPDALKVGYVGHLYPGRGIDVILALAASLPDADFHLVGGTDEDLAHWRSRSRPPNVHFHGHRPPAQLHPYYRAFDLVLAPYQRRVACAGGVGDIGRWVSPMKLFEYMSHGKAIIASDLPVLKEVLTDGVNCVLCPPDDVTAWTAAVKRLADDPGERASLGQMAERHLRREYTWRARVDRVLPHLDGATVRGSS</sequence>
<accession>A0A0N1JYV3</accession>
<evidence type="ECO:0000259" key="4">
    <source>
        <dbReference type="Pfam" id="PF13439"/>
    </source>
</evidence>
<dbReference type="Gene3D" id="3.40.50.2000">
    <property type="entry name" value="Glycogen Phosphorylase B"/>
    <property type="match status" value="2"/>
</dbReference>
<dbReference type="Pfam" id="PF13692">
    <property type="entry name" value="Glyco_trans_1_4"/>
    <property type="match status" value="1"/>
</dbReference>
<dbReference type="InterPro" id="IPR028098">
    <property type="entry name" value="Glyco_trans_4-like_N"/>
</dbReference>
<dbReference type="Proteomes" id="UP000037982">
    <property type="component" value="Unassembled WGS sequence"/>
</dbReference>